<evidence type="ECO:0000313" key="2">
    <source>
        <dbReference type="EMBL" id="CAA2981417.1"/>
    </source>
</evidence>
<comment type="caution">
    <text evidence="2">The sequence shown here is derived from an EMBL/GenBank/DDBJ whole genome shotgun (WGS) entry which is preliminary data.</text>
</comment>
<dbReference type="OrthoDB" id="1905524at2759"/>
<evidence type="ECO:0000256" key="1">
    <source>
        <dbReference type="SAM" id="MobiDB-lite"/>
    </source>
</evidence>
<keyword evidence="3" id="KW-1185">Reference proteome</keyword>
<gene>
    <name evidence="2" type="ORF">OLEA9_A079505</name>
</gene>
<dbReference type="Proteomes" id="UP000594638">
    <property type="component" value="Unassembled WGS sequence"/>
</dbReference>
<organism evidence="2 3">
    <name type="scientific">Olea europaea subsp. europaea</name>
    <dbReference type="NCBI Taxonomy" id="158383"/>
    <lineage>
        <taxon>Eukaryota</taxon>
        <taxon>Viridiplantae</taxon>
        <taxon>Streptophyta</taxon>
        <taxon>Embryophyta</taxon>
        <taxon>Tracheophyta</taxon>
        <taxon>Spermatophyta</taxon>
        <taxon>Magnoliopsida</taxon>
        <taxon>eudicotyledons</taxon>
        <taxon>Gunneridae</taxon>
        <taxon>Pentapetalae</taxon>
        <taxon>asterids</taxon>
        <taxon>lamiids</taxon>
        <taxon>Lamiales</taxon>
        <taxon>Oleaceae</taxon>
        <taxon>Oleeae</taxon>
        <taxon>Olea</taxon>
    </lineage>
</organism>
<proteinExistence type="predicted"/>
<sequence>MNGDSWADQWDNGPDSLPEKKKTTGGGATAAKYGKKVGEGLGKTKAVASTGVKKVKEGTSVGLQWIKQKYQKTTNKP</sequence>
<protein>
    <recommendedName>
        <fullName evidence="4">CDP-diacylglycerol-glycerol-3-phosphate 3-phosphatidyltransferase</fullName>
    </recommendedName>
</protein>
<evidence type="ECO:0000313" key="3">
    <source>
        <dbReference type="Proteomes" id="UP000594638"/>
    </source>
</evidence>
<dbReference type="EMBL" id="CACTIH010003670">
    <property type="protein sequence ID" value="CAA2981417.1"/>
    <property type="molecule type" value="Genomic_DNA"/>
</dbReference>
<accession>A0A8S0RQQ5</accession>
<reference evidence="2 3" key="1">
    <citation type="submission" date="2019-12" db="EMBL/GenBank/DDBJ databases">
        <authorList>
            <person name="Alioto T."/>
            <person name="Alioto T."/>
            <person name="Gomez Garrido J."/>
        </authorList>
    </citation>
    <scope>NUCLEOTIDE SEQUENCE [LARGE SCALE GENOMIC DNA]</scope>
</reference>
<name>A0A8S0RQQ5_OLEEU</name>
<dbReference type="PANTHER" id="PTHR33386">
    <property type="entry name" value="OS02G0740600 PROTEIN"/>
    <property type="match status" value="1"/>
</dbReference>
<feature type="region of interest" description="Disordered" evidence="1">
    <location>
        <begin position="1"/>
        <end position="32"/>
    </location>
</feature>
<dbReference type="Gramene" id="OE9A079505T1">
    <property type="protein sequence ID" value="OE9A079505C1"/>
    <property type="gene ID" value="OE9A079505"/>
</dbReference>
<dbReference type="PANTHER" id="PTHR33386:SF5">
    <property type="entry name" value="OS02G0740600 PROTEIN"/>
    <property type="match status" value="1"/>
</dbReference>
<dbReference type="AlphaFoldDB" id="A0A8S0RQQ5"/>
<evidence type="ECO:0008006" key="4">
    <source>
        <dbReference type="Google" id="ProtNLM"/>
    </source>
</evidence>